<feature type="compositionally biased region" description="Basic and acidic residues" evidence="1">
    <location>
        <begin position="782"/>
        <end position="799"/>
    </location>
</feature>
<feature type="region of interest" description="Disordered" evidence="1">
    <location>
        <begin position="1143"/>
        <end position="1216"/>
    </location>
</feature>
<feature type="compositionally biased region" description="Low complexity" evidence="1">
    <location>
        <begin position="690"/>
        <end position="699"/>
    </location>
</feature>
<feature type="compositionally biased region" description="Polar residues" evidence="1">
    <location>
        <begin position="477"/>
        <end position="486"/>
    </location>
</feature>
<dbReference type="GO" id="GO:0005096">
    <property type="term" value="F:GTPase activator activity"/>
    <property type="evidence" value="ECO:0007669"/>
    <property type="project" value="InterPro"/>
</dbReference>
<organism evidence="3 4">
    <name type="scientific">Venturia nashicola</name>
    <dbReference type="NCBI Taxonomy" id="86259"/>
    <lineage>
        <taxon>Eukaryota</taxon>
        <taxon>Fungi</taxon>
        <taxon>Dikarya</taxon>
        <taxon>Ascomycota</taxon>
        <taxon>Pezizomycotina</taxon>
        <taxon>Dothideomycetes</taxon>
        <taxon>Pleosporomycetidae</taxon>
        <taxon>Venturiales</taxon>
        <taxon>Venturiaceae</taxon>
        <taxon>Venturia</taxon>
    </lineage>
</organism>
<feature type="compositionally biased region" description="Low complexity" evidence="1">
    <location>
        <begin position="378"/>
        <end position="389"/>
    </location>
</feature>
<sequence length="1216" mass="132822">MSYSWTPTLCATATSVALCPLGYALGEQQETEESTVPTFADGIQERSRTEVIPPLNSLVMPSRIASPTTVTPTPMPMPVPTEQPLPTSGPAPASATGGTRSRTSSTGPRGHDGHTLSGKVRRLTNSDAAAQRRTDRERSTTPGSDGGAYNTTSNAFVSTRLSFKTRSSWMKRLSAMSNTSSAPSSPQPESPTLLSSNVSSTFSNTGSTVPMVGMAQAAPLPPNKLVKRESSQRLAGDTSKVPTFRRPATSHQRSATLKSFVRNCNTPSEAPSSNSFTFDNSTPFDRPKSPQRETRWKQFFTVKVGRGGAFSRNSDSPIEAMENSKGIRRVLPDKRYYPTLISAKSVVTSTMDVEDFPDYDEDSLFFGSRPQSALGMESLTTSTAGATSRAADESPPQQPVPSNEQTETDARPRRSFSLHDLLTLGPSRRNSISRPPPNKLTKKAGRRVVSAPLAATSAHQQYDSDSERPAKRRGVNRSPSLNQENPSIRETELQFSETPNGTDPLSPGSHFTFTFQTHSATSQAGDYSPSVSHPSSFLGSVNLDQNPHSPVLPQEVLRPSNHSAAPSTQNSTLIGSEVDARFISSANEDDEETNSDSAFETLKPRGGRNITGARAARTTQFSDEPPPRNIRSGLQEILPLGMLSDRDNYWKKSSDIIEEEESNVGTPVRTIRSDKADDGSPTARHLKNRSPLPLSVKLPSSPPNLAKPLSLGTLEYDDPVMEEDEESRWSCFDDEESGTNSELEDWGTVEQTATPLTIRRSNPFLVPAASSSRTTTPQPQHVWHDSSDKENRREHRKSNIFDWSELPTEKSPGNRTPPRPRTVHGKKDADTRGSRSNKRRAPSGLHVRSQSVPVVPDLASKRETVITNKFGTWGVGSKGVSEDWDEDFDFGDGMAPSSMAQADRRIDSGVVMHIPQVIREHQAAVVSNIGLVREFGLLIEELKALRVRAVSFGLLETPNTEAWEEIDCMIDLADQEAEDPAIPIPQRSPPSSPGWDMTAFDESFDGPPKDHVTRKAGRTPSGGKNPVTTITPTNSRKVRKSVLPTDNDVFSGPLSSTTQAHDTTSVSAMGITRPRKDSEALARSIIETLTLKKRKDAADSMFPVQPVPSSRKVPFDTNTLRHIVPYVNGLVRKVKEQLREAEGLDLSRDSSPDWNDAPVPSRGLPISRMFKDHSPAPDSPSRRTRAARPNITTSNSHEGHRNLDDLNKKMTQTTVM</sequence>
<dbReference type="Proteomes" id="UP000298493">
    <property type="component" value="Unassembled WGS sequence"/>
</dbReference>
<dbReference type="Pfam" id="PF20162">
    <property type="entry name" value="Etd1"/>
    <property type="match status" value="1"/>
</dbReference>
<feature type="compositionally biased region" description="Polar residues" evidence="1">
    <location>
        <begin position="192"/>
        <end position="201"/>
    </location>
</feature>
<accession>A0A4Z1PHQ7</accession>
<feature type="compositionally biased region" description="Polar residues" evidence="1">
    <location>
        <begin position="1026"/>
        <end position="1035"/>
    </location>
</feature>
<gene>
    <name evidence="3" type="ORF">E6O75_ATG04764</name>
</gene>
<evidence type="ECO:0000256" key="2">
    <source>
        <dbReference type="SAM" id="SignalP"/>
    </source>
</evidence>
<feature type="compositionally biased region" description="Low complexity" evidence="1">
    <location>
        <begin position="174"/>
        <end position="184"/>
    </location>
</feature>
<feature type="region of interest" description="Disordered" evidence="1">
    <location>
        <begin position="229"/>
        <end position="254"/>
    </location>
</feature>
<feature type="compositionally biased region" description="Low complexity" evidence="1">
    <location>
        <begin position="93"/>
        <end position="108"/>
    </location>
</feature>
<feature type="compositionally biased region" description="Polar residues" evidence="1">
    <location>
        <begin position="267"/>
        <end position="283"/>
    </location>
</feature>
<feature type="compositionally biased region" description="Pro residues" evidence="1">
    <location>
        <begin position="73"/>
        <end position="89"/>
    </location>
</feature>
<feature type="compositionally biased region" description="Pro residues" evidence="1">
    <location>
        <begin position="982"/>
        <end position="992"/>
    </location>
</feature>
<keyword evidence="4" id="KW-1185">Reference proteome</keyword>
<feature type="region of interest" description="Disordered" evidence="1">
    <location>
        <begin position="660"/>
        <end position="748"/>
    </location>
</feature>
<feature type="compositionally biased region" description="Acidic residues" evidence="1">
    <location>
        <begin position="715"/>
        <end position="747"/>
    </location>
</feature>
<feature type="region of interest" description="Disordered" evidence="1">
    <location>
        <begin position="174"/>
        <end position="201"/>
    </location>
</feature>
<feature type="compositionally biased region" description="Polar residues" evidence="1">
    <location>
        <begin position="1053"/>
        <end position="1065"/>
    </location>
</feature>
<evidence type="ECO:0000313" key="4">
    <source>
        <dbReference type="Proteomes" id="UP000298493"/>
    </source>
</evidence>
<feature type="chain" id="PRO_5021263666" evidence="2">
    <location>
        <begin position="25"/>
        <end position="1216"/>
    </location>
</feature>
<feature type="compositionally biased region" description="Polar residues" evidence="1">
    <location>
        <begin position="769"/>
        <end position="779"/>
    </location>
</feature>
<proteinExistence type="predicted"/>
<feature type="region of interest" description="Disordered" evidence="1">
    <location>
        <begin position="64"/>
        <end position="152"/>
    </location>
</feature>
<evidence type="ECO:0000256" key="1">
    <source>
        <dbReference type="SAM" id="MobiDB-lite"/>
    </source>
</evidence>
<dbReference type="InterPro" id="IPR045342">
    <property type="entry name" value="Etd1"/>
</dbReference>
<keyword evidence="2" id="KW-0732">Signal</keyword>
<name>A0A4Z1PHQ7_9PEZI</name>
<feature type="compositionally biased region" description="Basic and acidic residues" evidence="1">
    <location>
        <begin position="130"/>
        <end position="139"/>
    </location>
</feature>
<feature type="region of interest" description="Disordered" evidence="1">
    <location>
        <begin position="267"/>
        <end position="292"/>
    </location>
</feature>
<protein>
    <submittedName>
        <fullName evidence="3">Uncharacterized protein</fullName>
    </submittedName>
</protein>
<evidence type="ECO:0000313" key="3">
    <source>
        <dbReference type="EMBL" id="TID21369.1"/>
    </source>
</evidence>
<feature type="region of interest" description="Disordered" evidence="1">
    <location>
        <begin position="378"/>
        <end position="630"/>
    </location>
</feature>
<feature type="compositionally biased region" description="Polar residues" evidence="1">
    <location>
        <begin position="560"/>
        <end position="574"/>
    </location>
</feature>
<dbReference type="GO" id="GO:1902412">
    <property type="term" value="P:regulation of mitotic cytokinesis"/>
    <property type="evidence" value="ECO:0007669"/>
    <property type="project" value="InterPro"/>
</dbReference>
<feature type="signal peptide" evidence="2">
    <location>
        <begin position="1"/>
        <end position="24"/>
    </location>
</feature>
<reference evidence="3 4" key="1">
    <citation type="submission" date="2019-04" db="EMBL/GenBank/DDBJ databases">
        <title>High contiguity whole genome sequence and gene annotation resource for two Venturia nashicola isolates.</title>
        <authorList>
            <person name="Prokchorchik M."/>
            <person name="Won K."/>
            <person name="Lee Y."/>
            <person name="Choi E.D."/>
            <person name="Segonzac C."/>
            <person name="Sohn K.H."/>
        </authorList>
    </citation>
    <scope>NUCLEOTIDE SEQUENCE [LARGE SCALE GENOMIC DNA]</scope>
    <source>
        <strain evidence="3 4">PRI2</strain>
    </source>
</reference>
<dbReference type="AlphaFoldDB" id="A0A4Z1PHQ7"/>
<feature type="compositionally biased region" description="Basic and acidic residues" evidence="1">
    <location>
        <begin position="1197"/>
        <end position="1208"/>
    </location>
</feature>
<feature type="region of interest" description="Disordered" evidence="1">
    <location>
        <begin position="768"/>
        <end position="848"/>
    </location>
</feature>
<feature type="compositionally biased region" description="Polar residues" evidence="1">
    <location>
        <begin position="493"/>
        <end position="548"/>
    </location>
</feature>
<comment type="caution">
    <text evidence="3">The sequence shown here is derived from an EMBL/GenBank/DDBJ whole genome shotgun (WGS) entry which is preliminary data.</text>
</comment>
<feature type="region of interest" description="Disordered" evidence="1">
    <location>
        <begin position="980"/>
        <end position="1065"/>
    </location>
</feature>
<dbReference type="EMBL" id="SNSC02000009">
    <property type="protein sequence ID" value="TID21369.1"/>
    <property type="molecule type" value="Genomic_DNA"/>
</dbReference>